<organism evidence="1 2">
    <name type="scientific">Saxophila tyrrhenica</name>
    <dbReference type="NCBI Taxonomy" id="1690608"/>
    <lineage>
        <taxon>Eukaryota</taxon>
        <taxon>Fungi</taxon>
        <taxon>Dikarya</taxon>
        <taxon>Ascomycota</taxon>
        <taxon>Pezizomycotina</taxon>
        <taxon>Dothideomycetes</taxon>
        <taxon>Dothideomycetidae</taxon>
        <taxon>Mycosphaerellales</taxon>
        <taxon>Extremaceae</taxon>
        <taxon>Saxophila</taxon>
    </lineage>
</organism>
<dbReference type="EMBL" id="JAVRRT010000008">
    <property type="protein sequence ID" value="KAK5169834.1"/>
    <property type="molecule type" value="Genomic_DNA"/>
</dbReference>
<dbReference type="AlphaFoldDB" id="A0AAV9PCK4"/>
<dbReference type="RefSeq" id="XP_064659180.1">
    <property type="nucleotide sequence ID" value="XM_064803055.1"/>
</dbReference>
<protein>
    <submittedName>
        <fullName evidence="1">Uncharacterized protein</fullName>
    </submittedName>
</protein>
<dbReference type="Proteomes" id="UP001337655">
    <property type="component" value="Unassembled WGS sequence"/>
</dbReference>
<accession>A0AAV9PCK4</accession>
<keyword evidence="2" id="KW-1185">Reference proteome</keyword>
<dbReference type="GeneID" id="89927153"/>
<name>A0AAV9PCK4_9PEZI</name>
<evidence type="ECO:0000313" key="1">
    <source>
        <dbReference type="EMBL" id="KAK5169834.1"/>
    </source>
</evidence>
<reference evidence="1 2" key="1">
    <citation type="submission" date="2023-08" db="EMBL/GenBank/DDBJ databases">
        <title>Black Yeasts Isolated from many extreme environments.</title>
        <authorList>
            <person name="Coleine C."/>
            <person name="Stajich J.E."/>
            <person name="Selbmann L."/>
        </authorList>
    </citation>
    <scope>NUCLEOTIDE SEQUENCE [LARGE SCALE GENOMIC DNA]</scope>
    <source>
        <strain evidence="1 2">CCFEE 5935</strain>
    </source>
</reference>
<proteinExistence type="predicted"/>
<gene>
    <name evidence="1" type="ORF">LTR77_005812</name>
</gene>
<sequence>MGRPTPVFALRHSPPLSSITLTFECGWEELERVYAYKLMLSNSAPHLKTLRITFTQLPRQCIPKRWQKTMHSLAYVLKDLELPQLESLTISRTTDWDPENDIRWENRPISVAGIDWETLLQPSMVTLTNLAFENVLVNYYDAEKSPVSLAVSTRRLLHHLADKGQALQRVFWKIARYEHSPRCPTRVPVSSSGLSFPHCIADCNGYEAHGSVSTPTAEMDGLAEEMGVALHESEQSWEFGEWVVGTSAMRRAAAAAAAAKEEET</sequence>
<evidence type="ECO:0000313" key="2">
    <source>
        <dbReference type="Proteomes" id="UP001337655"/>
    </source>
</evidence>
<comment type="caution">
    <text evidence="1">The sequence shown here is derived from an EMBL/GenBank/DDBJ whole genome shotgun (WGS) entry which is preliminary data.</text>
</comment>